<keyword evidence="3" id="KW-0677">Repeat</keyword>
<evidence type="ECO:0000256" key="5">
    <source>
        <dbReference type="ARBA" id="ARBA00040994"/>
    </source>
</evidence>
<feature type="repeat" description="WD" evidence="6">
    <location>
        <begin position="488"/>
        <end position="529"/>
    </location>
</feature>
<comment type="subcellular location">
    <subcellularLocation>
        <location evidence="1">Cell projection</location>
        <location evidence="1">Cilium</location>
    </subcellularLocation>
</comment>
<keyword evidence="2 6" id="KW-0853">WD repeat</keyword>
<proteinExistence type="predicted"/>
<dbReference type="InterPro" id="IPR011045">
    <property type="entry name" value="N2O_reductase_N"/>
</dbReference>
<dbReference type="PROSITE" id="PS50082">
    <property type="entry name" value="WD_REPEATS_2"/>
    <property type="match status" value="1"/>
</dbReference>
<organism evidence="9 10">
    <name type="scientific">Trypanosoma cruzi Dm28c</name>
    <dbReference type="NCBI Taxonomy" id="1416333"/>
    <lineage>
        <taxon>Eukaryota</taxon>
        <taxon>Discoba</taxon>
        <taxon>Euglenozoa</taxon>
        <taxon>Kinetoplastea</taxon>
        <taxon>Metakinetoplastina</taxon>
        <taxon>Trypanosomatida</taxon>
        <taxon>Trypanosomatidae</taxon>
        <taxon>Trypanosoma</taxon>
        <taxon>Schizotrypanum</taxon>
    </lineage>
</organism>
<feature type="region of interest" description="Disordered" evidence="7">
    <location>
        <begin position="131"/>
        <end position="169"/>
    </location>
</feature>
<dbReference type="AlphaFoldDB" id="V5B2C6"/>
<sequence>MCTLCMCDVFYLFYYSLLRHGLSLHTYMCVGPENKRKERKMPIFERVLRHTEPEASHESLRLEWAFGLHKDFRSVIHNLSTSPSERVVFYTIGHIGVIYDAVQNTQRHLMGHRNMIIASACSRNRRFVVTADSGSGETSSSSLRKDSIVQSSIQQQGSTGVERTEQREERDVEYDSSLMIIWETQTGTPVRTIPTGLYGGVVACAMSLDGMYIATLNRRIPQEIMLWGWTAENEVDDEHSVTDTLIEDLALASNIIPEYRQLIPAQDEQTSIRFSEDDPHLIVTNGLRRVLFWSWAERELKYYSPPILAKNLKVAVGNFTQTMFVPGTSMACSGTVDGDVILWEVQPRDRVTKEQDKTMLKMVRIHSTGVSFLTWTSGYIVTGGIDGHVKFLDPKLRLVAWFEDLNGGAVTSISFDRPPFIALQAMDELRREFKATTQKKAALVGTTAVGEFSAPDFMISTAHAMIIDVASKAFHTGNAELLRGKLIVQGQEKGIHCIAAHPKLPQLAIAGHSGDVHIWDYNSKRVLLLSIFQGSHINCMAYDPQGIYLAIGCTNGLVKFLDATTLEERKSIKPKRTDCVTRMAFSDAGNRLATGDSAGCVSLYEFDHPQGNTKKPMEWDIVGRHKTHRAAISGLQFGDDGGLQRLLSVGEDKRLVEYDLIDSEPESGLLVQTAHKITQGSSPTGFLWVRENGLVSDMRRRMQENKDAPDDLLLVATSDYKMTVFLSDWSRQCIKSVLSPTFGGPVSEMFTVPSLPGSEKRCLFYATREKVIGLVKLPLLGDPCMSTGVVAHPGNITSVARSYDGAFVFTAGGDDQSVMQWRVNGEGIAPPNEIALAESSFIEGGDEVPLDHLIAAVEGGREGQFMREIVDYFYYAQIRLQGEETTAKRELLGAVPFSQLPNLFRALGYYPSELEIGRLTYEVANIYGPLEELVEECDVGKIPLKFSQFMRLYVNYRPIYGITRQDIESAFWALGADAETGQIARDVLFKLLSTHGEPLQQEEISAALRSLLGEGVRLDMLEDTITARAFAENLLGFEDYETVGAEAKVPEELQGNNDDELFLDE</sequence>
<evidence type="ECO:0000256" key="1">
    <source>
        <dbReference type="ARBA" id="ARBA00004138"/>
    </source>
</evidence>
<dbReference type="SMART" id="SM00320">
    <property type="entry name" value="WD40"/>
    <property type="match status" value="8"/>
</dbReference>
<dbReference type="EMBL" id="AYLP01000032">
    <property type="protein sequence ID" value="ESS67330.1"/>
    <property type="molecule type" value="Genomic_DNA"/>
</dbReference>
<evidence type="ECO:0000256" key="7">
    <source>
        <dbReference type="SAM" id="MobiDB-lite"/>
    </source>
</evidence>
<dbReference type="SUPFAM" id="SSF50978">
    <property type="entry name" value="WD40 repeat-like"/>
    <property type="match status" value="2"/>
</dbReference>
<dbReference type="InterPro" id="IPR036322">
    <property type="entry name" value="WD40_repeat_dom_sf"/>
</dbReference>
<gene>
    <name evidence="9" type="ORF">TCDM_03937</name>
</gene>
<dbReference type="VEuPathDB" id="TriTrypDB:TCDM_03937"/>
<keyword evidence="4" id="KW-0966">Cell projection</keyword>
<dbReference type="Pfam" id="PF00400">
    <property type="entry name" value="WD40"/>
    <property type="match status" value="1"/>
</dbReference>
<evidence type="ECO:0000256" key="6">
    <source>
        <dbReference type="PROSITE-ProRule" id="PRU00221"/>
    </source>
</evidence>
<evidence type="ECO:0000313" key="9">
    <source>
        <dbReference type="EMBL" id="ESS67330.1"/>
    </source>
</evidence>
<dbReference type="InterPro" id="IPR050630">
    <property type="entry name" value="WD_repeat_EMAP"/>
</dbReference>
<name>V5B2C6_TRYCR</name>
<dbReference type="InterPro" id="IPR001680">
    <property type="entry name" value="WD40_rpt"/>
</dbReference>
<dbReference type="OrthoDB" id="4899631at2759"/>
<dbReference type="PANTHER" id="PTHR13720:SF13">
    <property type="entry name" value="CILIA- AND FLAGELLA-ASSOCIATED PROTEIN 251"/>
    <property type="match status" value="1"/>
</dbReference>
<dbReference type="Gene3D" id="2.130.10.10">
    <property type="entry name" value="YVTN repeat-like/Quinoprotein amine dehydrogenase"/>
    <property type="match status" value="2"/>
</dbReference>
<protein>
    <recommendedName>
        <fullName evidence="5">Cilia- and flagella-associated protein 251</fullName>
    </recommendedName>
</protein>
<evidence type="ECO:0000256" key="3">
    <source>
        <dbReference type="ARBA" id="ARBA00022737"/>
    </source>
</evidence>
<evidence type="ECO:0000256" key="2">
    <source>
        <dbReference type="ARBA" id="ARBA00022574"/>
    </source>
</evidence>
<dbReference type="GO" id="GO:0031514">
    <property type="term" value="C:motile cilium"/>
    <property type="evidence" value="ECO:0007669"/>
    <property type="project" value="TreeGrafter"/>
</dbReference>
<comment type="caution">
    <text evidence="9">The sequence shown here is derived from an EMBL/GenBank/DDBJ whole genome shotgun (WGS) entry which is preliminary data.</text>
</comment>
<dbReference type="InterPro" id="IPR024977">
    <property type="entry name" value="Apc4-like_WD40_dom"/>
</dbReference>
<dbReference type="SUPFAM" id="SSF50974">
    <property type="entry name" value="Nitrous oxide reductase, N-terminal domain"/>
    <property type="match status" value="1"/>
</dbReference>
<feature type="domain" description="Anaphase-promoting complex subunit 4-like WD40" evidence="8">
    <location>
        <begin position="507"/>
        <end position="586"/>
    </location>
</feature>
<dbReference type="Proteomes" id="UP000017861">
    <property type="component" value="Unassembled WGS sequence"/>
</dbReference>
<accession>V5B2C6</accession>
<dbReference type="InterPro" id="IPR015943">
    <property type="entry name" value="WD40/YVTN_repeat-like_dom_sf"/>
</dbReference>
<dbReference type="PANTHER" id="PTHR13720">
    <property type="entry name" value="WD-40 REPEAT PROTEIN"/>
    <property type="match status" value="1"/>
</dbReference>
<evidence type="ECO:0000256" key="4">
    <source>
        <dbReference type="ARBA" id="ARBA00023273"/>
    </source>
</evidence>
<reference evidence="9 10" key="1">
    <citation type="journal article" date="2014" name="Genome Announc.">
        <title>Trypanosoma cruzi Clone Dm28c Draft Genome Sequence.</title>
        <authorList>
            <person name="Grisard E.C."/>
            <person name="Teixeira S.M."/>
            <person name="de Almeida L.G."/>
            <person name="Stoco P.H."/>
            <person name="Gerber A.L."/>
            <person name="Talavera-Lopez C."/>
            <person name="Lima O.C."/>
            <person name="Andersson B."/>
            <person name="de Vasconcelos A.T."/>
        </authorList>
    </citation>
    <scope>NUCLEOTIDE SEQUENCE [LARGE SCALE GENOMIC DNA]</scope>
    <source>
        <strain evidence="9 10">Dm28c</strain>
    </source>
</reference>
<feature type="compositionally biased region" description="Low complexity" evidence="7">
    <location>
        <begin position="133"/>
        <end position="161"/>
    </location>
</feature>
<evidence type="ECO:0000313" key="10">
    <source>
        <dbReference type="Proteomes" id="UP000017861"/>
    </source>
</evidence>
<dbReference type="Pfam" id="PF12894">
    <property type="entry name" value="ANAPC4_WD40"/>
    <property type="match status" value="1"/>
</dbReference>
<evidence type="ECO:0000259" key="8">
    <source>
        <dbReference type="Pfam" id="PF12894"/>
    </source>
</evidence>